<feature type="non-terminal residue" evidence="1">
    <location>
        <position position="205"/>
    </location>
</feature>
<protein>
    <submittedName>
        <fullName evidence="1">Pre-rRNA-processing protein esf1</fullName>
    </submittedName>
</protein>
<comment type="caution">
    <text evidence="1">The sequence shown here is derived from an EMBL/GenBank/DDBJ whole genome shotgun (WGS) entry which is preliminary data.</text>
</comment>
<proteinExistence type="predicted"/>
<feature type="non-terminal residue" evidence="1">
    <location>
        <position position="1"/>
    </location>
</feature>
<organism evidence="1 2">
    <name type="scientific">Spiromyces aspiralis</name>
    <dbReference type="NCBI Taxonomy" id="68401"/>
    <lineage>
        <taxon>Eukaryota</taxon>
        <taxon>Fungi</taxon>
        <taxon>Fungi incertae sedis</taxon>
        <taxon>Zoopagomycota</taxon>
        <taxon>Kickxellomycotina</taxon>
        <taxon>Kickxellomycetes</taxon>
        <taxon>Kickxellales</taxon>
        <taxon>Kickxellaceae</taxon>
        <taxon>Spiromyces</taxon>
    </lineage>
</organism>
<evidence type="ECO:0000313" key="1">
    <source>
        <dbReference type="EMBL" id="KAJ1676259.1"/>
    </source>
</evidence>
<gene>
    <name evidence="1" type="primary">ESF1_2</name>
    <name evidence="1" type="ORF">EV182_008552</name>
</gene>
<name>A0ACC1HI95_9FUNG</name>
<keyword evidence="2" id="KW-1185">Reference proteome</keyword>
<accession>A0ACC1HI95</accession>
<evidence type="ECO:0000313" key="2">
    <source>
        <dbReference type="Proteomes" id="UP001145114"/>
    </source>
</evidence>
<reference evidence="1" key="1">
    <citation type="submission" date="2022-06" db="EMBL/GenBank/DDBJ databases">
        <title>Phylogenomic reconstructions and comparative analyses of Kickxellomycotina fungi.</title>
        <authorList>
            <person name="Reynolds N.K."/>
            <person name="Stajich J.E."/>
            <person name="Barry K."/>
            <person name="Grigoriev I.V."/>
            <person name="Crous P."/>
            <person name="Smith M.E."/>
        </authorList>
    </citation>
    <scope>NUCLEOTIDE SEQUENCE</scope>
    <source>
        <strain evidence="1">RSA 2271</strain>
    </source>
</reference>
<dbReference type="Proteomes" id="UP001145114">
    <property type="component" value="Unassembled WGS sequence"/>
</dbReference>
<dbReference type="EMBL" id="JAMZIH010004474">
    <property type="protein sequence ID" value="KAJ1676259.1"/>
    <property type="molecule type" value="Genomic_DNA"/>
</dbReference>
<sequence length="205" mass="22612">LYKIDGEEESSSKKQGTKSKEKAVDDPRFAKASTFESNREDSRSEPELESESESDSSVGSGYESSEAETDNLADSTRRLDLARGEGLDSSSEESDMEWSESSGSEEEEIGNFRENPDNIPRGDETRRLACVNIDWEHIHATDLYVTFSAFKPDGGSIISVAIYPSQFGKKRMAREAIEGPPREIFGEATGTDSEDEDGDDSEVDL</sequence>